<protein>
    <submittedName>
        <fullName evidence="1">Uncharacterized protein</fullName>
    </submittedName>
</protein>
<name>A0A150IN13_9EURY</name>
<organism evidence="1 2">
    <name type="scientific">Candidatus Methanofastidiosum methylothiophilum</name>
    <dbReference type="NCBI Taxonomy" id="1705564"/>
    <lineage>
        <taxon>Archaea</taxon>
        <taxon>Methanobacteriati</taxon>
        <taxon>Methanobacteriota</taxon>
        <taxon>Stenosarchaea group</taxon>
        <taxon>Candidatus Methanofastidiosia</taxon>
        <taxon>Candidatus Methanofastidiosales</taxon>
        <taxon>Candidatus Methanofastidiosaceae</taxon>
        <taxon>Candidatus Methanofastidiosum</taxon>
    </lineage>
</organism>
<dbReference type="AlphaFoldDB" id="A0A150IN13"/>
<evidence type="ECO:0000313" key="1">
    <source>
        <dbReference type="EMBL" id="KYC46421.1"/>
    </source>
</evidence>
<comment type="caution">
    <text evidence="1">The sequence shown here is derived from an EMBL/GenBank/DDBJ whole genome shotgun (WGS) entry which is preliminary data.</text>
</comment>
<dbReference type="Proteomes" id="UP000075398">
    <property type="component" value="Unassembled WGS sequence"/>
</dbReference>
<evidence type="ECO:0000313" key="2">
    <source>
        <dbReference type="Proteomes" id="UP000075398"/>
    </source>
</evidence>
<proteinExistence type="predicted"/>
<accession>A0A150IN13</accession>
<gene>
    <name evidence="1" type="ORF">AMQ22_02145</name>
</gene>
<sequence>MDDLDVVASGHDSIVDPEVEASSFHHNLELVILRLYPLEEVTDVADIGPYAVVTYELSVRIQNAEPSVLFMYVQSHIVHGSFRPRLLTKYRIGEEPVFSMPLPKPTFPNRLIILY</sequence>
<reference evidence="1 2" key="1">
    <citation type="journal article" date="2016" name="ISME J.">
        <title>Chasing the elusive Euryarchaeota class WSA2: genomes reveal a uniquely fastidious methyl-reducing methanogen.</title>
        <authorList>
            <person name="Nobu M.K."/>
            <person name="Narihiro T."/>
            <person name="Kuroda K."/>
            <person name="Mei R."/>
            <person name="Liu W.T."/>
        </authorList>
    </citation>
    <scope>NUCLEOTIDE SEQUENCE [LARGE SCALE GENOMIC DNA]</scope>
    <source>
        <strain evidence="1">U1lsi0528_Bin055</strain>
    </source>
</reference>
<dbReference type="EMBL" id="LNGC01000204">
    <property type="protein sequence ID" value="KYC46421.1"/>
    <property type="molecule type" value="Genomic_DNA"/>
</dbReference>